<organism evidence="1 2">
    <name type="scientific">Pandoraea bronchicola</name>
    <dbReference type="NCBI Taxonomy" id="2508287"/>
    <lineage>
        <taxon>Bacteria</taxon>
        <taxon>Pseudomonadati</taxon>
        <taxon>Pseudomonadota</taxon>
        <taxon>Betaproteobacteria</taxon>
        <taxon>Burkholderiales</taxon>
        <taxon>Burkholderiaceae</taxon>
        <taxon>Pandoraea</taxon>
    </lineage>
</organism>
<dbReference type="EMBL" id="CABPST010000006">
    <property type="protein sequence ID" value="VVE88888.1"/>
    <property type="molecule type" value="Genomic_DNA"/>
</dbReference>
<reference evidence="1 2" key="1">
    <citation type="submission" date="2019-08" db="EMBL/GenBank/DDBJ databases">
        <authorList>
            <person name="Peeters C."/>
        </authorList>
    </citation>
    <scope>NUCLEOTIDE SEQUENCE [LARGE SCALE GENOMIC DNA]</scope>
    <source>
        <strain evidence="1 2">LMG 20603</strain>
    </source>
</reference>
<dbReference type="Proteomes" id="UP000382040">
    <property type="component" value="Unassembled WGS sequence"/>
</dbReference>
<gene>
    <name evidence="1" type="ORF">PBR20603_02851</name>
</gene>
<keyword evidence="2" id="KW-1185">Reference proteome</keyword>
<accession>A0A5E5BU01</accession>
<evidence type="ECO:0000313" key="1">
    <source>
        <dbReference type="EMBL" id="VVE88888.1"/>
    </source>
</evidence>
<dbReference type="AlphaFoldDB" id="A0A5E5BU01"/>
<sequence>MLEFGVDDRKVSLTIIRDERISAKGFLDIDVPQIRQAHPLEPRASQRELTSSMINHAALVHRRAVRLKHAGILNRRAACARFLEMRAPAGHHDGARASAGALFESKVTTIGNGDGGILRTRARVEYDGSAFVGGARLDRDGLRRERPIEDFRSARATPGHQHNALGRCIDTLAVRHKVERSLGPHGNRQLAVTFNALMDIQRAIDNAHQMGHVFRQTNRADISDAIRRAAHGIRRSA</sequence>
<evidence type="ECO:0000313" key="2">
    <source>
        <dbReference type="Proteomes" id="UP000382040"/>
    </source>
</evidence>
<protein>
    <submittedName>
        <fullName evidence="1">Uncharacterized protein</fullName>
    </submittedName>
</protein>
<name>A0A5E5BU01_9BURK</name>
<proteinExistence type="predicted"/>